<dbReference type="CDD" id="cd01949">
    <property type="entry name" value="GGDEF"/>
    <property type="match status" value="1"/>
</dbReference>
<dbReference type="PROSITE" id="PS50887">
    <property type="entry name" value="GGDEF"/>
    <property type="match status" value="1"/>
</dbReference>
<reference evidence="4" key="1">
    <citation type="submission" date="2016-10" db="EMBL/GenBank/DDBJ databases">
        <authorList>
            <person name="Varghese N."/>
            <person name="Submissions S."/>
        </authorList>
    </citation>
    <scope>NUCLEOTIDE SEQUENCE [LARGE SCALE GENOMIC DNA]</scope>
    <source>
        <strain evidence="4">UNC267MFSha1.1M11</strain>
    </source>
</reference>
<name>A0A1G4WZ84_9MYCO</name>
<keyword evidence="1" id="KW-1133">Transmembrane helix</keyword>
<accession>A0A1G4WZ84</accession>
<dbReference type="GO" id="GO:0043709">
    <property type="term" value="P:cell adhesion involved in single-species biofilm formation"/>
    <property type="evidence" value="ECO:0007669"/>
    <property type="project" value="TreeGrafter"/>
</dbReference>
<gene>
    <name evidence="3" type="ORF">SAMN02799620_05704</name>
</gene>
<dbReference type="SMART" id="SM00267">
    <property type="entry name" value="GGDEF"/>
    <property type="match status" value="1"/>
</dbReference>
<dbReference type="Proteomes" id="UP000199707">
    <property type="component" value="Unassembled WGS sequence"/>
</dbReference>
<dbReference type="Gene3D" id="3.30.70.270">
    <property type="match status" value="1"/>
</dbReference>
<dbReference type="SUPFAM" id="SSF55073">
    <property type="entry name" value="Nucleotide cyclase"/>
    <property type="match status" value="1"/>
</dbReference>
<dbReference type="GO" id="GO:0052621">
    <property type="term" value="F:diguanylate cyclase activity"/>
    <property type="evidence" value="ECO:0007669"/>
    <property type="project" value="TreeGrafter"/>
</dbReference>
<evidence type="ECO:0000256" key="1">
    <source>
        <dbReference type="SAM" id="Phobius"/>
    </source>
</evidence>
<feature type="transmembrane region" description="Helical" evidence="1">
    <location>
        <begin position="30"/>
        <end position="48"/>
    </location>
</feature>
<dbReference type="GO" id="GO:0005886">
    <property type="term" value="C:plasma membrane"/>
    <property type="evidence" value="ECO:0007669"/>
    <property type="project" value="TreeGrafter"/>
</dbReference>
<dbReference type="EMBL" id="FMUB01000015">
    <property type="protein sequence ID" value="SCX32794.1"/>
    <property type="molecule type" value="Genomic_DNA"/>
</dbReference>
<evidence type="ECO:0000313" key="4">
    <source>
        <dbReference type="Proteomes" id="UP000199707"/>
    </source>
</evidence>
<protein>
    <submittedName>
        <fullName evidence="3">Diguanylate cyclase (GGDEF) domain-containing protein</fullName>
    </submittedName>
</protein>
<dbReference type="PANTHER" id="PTHR45138">
    <property type="entry name" value="REGULATORY COMPONENTS OF SENSORY TRANSDUCTION SYSTEM"/>
    <property type="match status" value="1"/>
</dbReference>
<dbReference type="GO" id="GO:1902201">
    <property type="term" value="P:negative regulation of bacterial-type flagellum-dependent cell motility"/>
    <property type="evidence" value="ECO:0007669"/>
    <property type="project" value="TreeGrafter"/>
</dbReference>
<dbReference type="Pfam" id="PF00990">
    <property type="entry name" value="GGDEF"/>
    <property type="match status" value="1"/>
</dbReference>
<proteinExistence type="predicted"/>
<evidence type="ECO:0000259" key="2">
    <source>
        <dbReference type="PROSITE" id="PS50887"/>
    </source>
</evidence>
<feature type="domain" description="GGDEF" evidence="2">
    <location>
        <begin position="224"/>
        <end position="360"/>
    </location>
</feature>
<dbReference type="PANTHER" id="PTHR45138:SF9">
    <property type="entry name" value="DIGUANYLATE CYCLASE DGCM-RELATED"/>
    <property type="match status" value="1"/>
</dbReference>
<dbReference type="AlphaFoldDB" id="A0A1G4WZ84"/>
<feature type="transmembrane region" description="Helical" evidence="1">
    <location>
        <begin position="160"/>
        <end position="180"/>
    </location>
</feature>
<organism evidence="3 4">
    <name type="scientific">Mycolicibacterium fluoranthenivorans</name>
    <dbReference type="NCBI Taxonomy" id="258505"/>
    <lineage>
        <taxon>Bacteria</taxon>
        <taxon>Bacillati</taxon>
        <taxon>Actinomycetota</taxon>
        <taxon>Actinomycetes</taxon>
        <taxon>Mycobacteriales</taxon>
        <taxon>Mycobacteriaceae</taxon>
        <taxon>Mycolicibacterium</taxon>
    </lineage>
</organism>
<feature type="transmembrane region" description="Helical" evidence="1">
    <location>
        <begin position="134"/>
        <end position="154"/>
    </location>
</feature>
<dbReference type="STRING" id="1502745.SAMN02799620_05704"/>
<dbReference type="NCBIfam" id="TIGR00254">
    <property type="entry name" value="GGDEF"/>
    <property type="match status" value="1"/>
</dbReference>
<keyword evidence="1" id="KW-0812">Transmembrane</keyword>
<feature type="transmembrane region" description="Helical" evidence="1">
    <location>
        <begin position="60"/>
        <end position="78"/>
    </location>
</feature>
<dbReference type="InterPro" id="IPR043128">
    <property type="entry name" value="Rev_trsase/Diguanyl_cyclase"/>
</dbReference>
<dbReference type="InterPro" id="IPR050469">
    <property type="entry name" value="Diguanylate_Cyclase"/>
</dbReference>
<dbReference type="InterPro" id="IPR029787">
    <property type="entry name" value="Nucleotide_cyclase"/>
</dbReference>
<dbReference type="InterPro" id="IPR000160">
    <property type="entry name" value="GGDEF_dom"/>
</dbReference>
<evidence type="ECO:0000313" key="3">
    <source>
        <dbReference type="EMBL" id="SCX32794.1"/>
    </source>
</evidence>
<feature type="transmembrane region" description="Helical" evidence="1">
    <location>
        <begin position="110"/>
        <end position="127"/>
    </location>
</feature>
<keyword evidence="1" id="KW-0472">Membrane</keyword>
<sequence>MIVEWWRTPVDYDAQVDFFTKRGMTRVSQVLVGASVMMVAVVATIIQFTPAGPGTLLSRALAAGVAVGAAGWALRWWLGAWPGKVTSRVFILCMDVGMLVLAIVNTDASAVGFAPILLALLSFYLMFFEGPKLLAVQAIWVLGTVVLLAANVLIDTGGDIALAAVKVIVGLSLASVPVAIQFGIWTLRNEANESLIDPLTGLLNRRGVRLHLRNLLSRKGCGDDHIVVMVVDLDRFKDINEVHGHGVGDEVLVRSARRIQLAAAPQSVVARVGGEEFVVIAVLAATAVARAADLVCAAVYSATDAVPVTGSVGVASTTITTSGDKPAVSARMWEALLDCADHAMFDAKRAGGNRSVHLPTEHRNSMAPTMHP</sequence>